<dbReference type="GO" id="GO:0019441">
    <property type="term" value="P:L-tryptophan catabolic process to kynurenine"/>
    <property type="evidence" value="ECO:0007669"/>
    <property type="project" value="TreeGrafter"/>
</dbReference>
<reference evidence="7 8" key="1">
    <citation type="submission" date="2019-10" db="EMBL/GenBank/DDBJ databases">
        <title>Alkaliphilus serpentinus sp. nov. and Alkaliphilus pronyensis sp. nov., two novel anaerobic alkaliphilic species isolated from the serpentinized-hosted hydrothermal field of the Prony Bay (New Caledonia).</title>
        <authorList>
            <person name="Postec A."/>
        </authorList>
    </citation>
    <scope>NUCLEOTIDE SEQUENCE [LARGE SCALE GENOMIC DNA]</scope>
    <source>
        <strain evidence="7 8">LacT</strain>
    </source>
</reference>
<proteinExistence type="inferred from homology"/>
<evidence type="ECO:0000256" key="3">
    <source>
        <dbReference type="ARBA" id="ARBA00022898"/>
    </source>
</evidence>
<dbReference type="GO" id="GO:0019805">
    <property type="term" value="P:quinolinate biosynthetic process"/>
    <property type="evidence" value="ECO:0007669"/>
    <property type="project" value="UniProtKB-UniRule"/>
</dbReference>
<accession>A0A833HPN2</accession>
<evidence type="ECO:0000313" key="8">
    <source>
        <dbReference type="Proteomes" id="UP000465601"/>
    </source>
</evidence>
<keyword evidence="3 4" id="KW-0663">Pyridoxal phosphate</keyword>
<dbReference type="PANTHER" id="PTHR14084">
    <property type="entry name" value="KYNURENINASE"/>
    <property type="match status" value="1"/>
</dbReference>
<name>A0A833HPN2_9FIRM</name>
<dbReference type="RefSeq" id="WP_151865346.1">
    <property type="nucleotide sequence ID" value="NZ_WBZB01000014.1"/>
</dbReference>
<feature type="binding site" evidence="4">
    <location>
        <position position="104"/>
    </location>
    <ligand>
        <name>pyridoxal 5'-phosphate</name>
        <dbReference type="ChEBI" id="CHEBI:597326"/>
    </ligand>
</feature>
<dbReference type="Pfam" id="PF22580">
    <property type="entry name" value="KYNU_C"/>
    <property type="match status" value="1"/>
</dbReference>
<evidence type="ECO:0000256" key="5">
    <source>
        <dbReference type="NCBIfam" id="TIGR01814"/>
    </source>
</evidence>
<feature type="binding site" evidence="4">
    <location>
        <position position="266"/>
    </location>
    <ligand>
        <name>pyridoxal 5'-phosphate</name>
        <dbReference type="ChEBI" id="CHEBI:597326"/>
    </ligand>
</feature>
<feature type="binding site" evidence="4">
    <location>
        <position position="237"/>
    </location>
    <ligand>
        <name>pyridoxal 5'-phosphate</name>
        <dbReference type="ChEBI" id="CHEBI:597326"/>
    </ligand>
</feature>
<feature type="modified residue" description="N6-(pyridoxal phosphate)lysine" evidence="4">
    <location>
        <position position="238"/>
    </location>
</feature>
<dbReference type="PANTHER" id="PTHR14084:SF0">
    <property type="entry name" value="KYNURENINASE"/>
    <property type="match status" value="1"/>
</dbReference>
<dbReference type="UniPathway" id="UPA00334">
    <property type="reaction ID" value="UER00455"/>
</dbReference>
<feature type="binding site" evidence="4">
    <location>
        <position position="212"/>
    </location>
    <ligand>
        <name>pyridoxal 5'-phosphate</name>
        <dbReference type="ChEBI" id="CHEBI:597326"/>
    </ligand>
</feature>
<dbReference type="GO" id="GO:0005737">
    <property type="term" value="C:cytoplasm"/>
    <property type="evidence" value="ECO:0007669"/>
    <property type="project" value="UniProtKB-UniRule"/>
</dbReference>
<keyword evidence="1 4" id="KW-0662">Pyridine nucleotide biosynthesis</keyword>
<dbReference type="GO" id="GO:0030170">
    <property type="term" value="F:pyridoxal phosphate binding"/>
    <property type="evidence" value="ECO:0007669"/>
    <property type="project" value="UniProtKB-UniRule"/>
</dbReference>
<dbReference type="EMBL" id="WBZB01000014">
    <property type="protein sequence ID" value="KAB3531068.1"/>
    <property type="molecule type" value="Genomic_DNA"/>
</dbReference>
<gene>
    <name evidence="4 7" type="primary">kynU</name>
    <name evidence="7" type="ORF">F8153_05375</name>
</gene>
<protein>
    <recommendedName>
        <fullName evidence="4 5">Kynureninase</fullName>
        <ecNumber evidence="4 5">3.7.1.3</ecNumber>
    </recommendedName>
    <alternativeName>
        <fullName evidence="4">L-kynurenine hydrolase</fullName>
    </alternativeName>
</protein>
<feature type="binding site" evidence="4">
    <location>
        <position position="294"/>
    </location>
    <ligand>
        <name>pyridoxal 5'-phosphate</name>
        <dbReference type="ChEBI" id="CHEBI:597326"/>
    </ligand>
</feature>
<dbReference type="HAMAP" id="MF_01970">
    <property type="entry name" value="Kynureninase"/>
    <property type="match status" value="1"/>
</dbReference>
<evidence type="ECO:0000313" key="7">
    <source>
        <dbReference type="EMBL" id="KAB3531068.1"/>
    </source>
</evidence>
<sequence>MDYSFRDGLDFAKELDRLDTLHYLRDRFYLNEDEIYMDGNSLGLCSKDAEEALLKAFNVWRKEAIKIWGAENGRYFSFSKIIAEKLKPLINADTEEIIVMGSITTNIHQAAATFYQPTKERYKIVVDELNFPTDIYALKSIIELKGYKPEDVLTKIKSRDGRTISEEDIISRMNEDVALILLPSVLYRSAQLLDMELITSEAHKRGIIIGWDLAHSIGAVPHDFKKIDPDFAVWCSYKYLNAGPGATAGMYINKKNFHKSAGLKGWFGNKDESQFLMSHDFDQDKDANGWLLGTHNIFSMAPLDGVLNLFNEVGIENVRKKSLHITAYLMFLINTKLSKYGYSIGNPREDHRRGGHVCLEHDEAYRISLALRDNGVIPDYREPNVIRLAPAALYVSYEEVYRLVDILERIIVDRAYENYSLKRVTVL</sequence>
<dbReference type="Gene3D" id="3.90.1150.10">
    <property type="entry name" value="Aspartate Aminotransferase, domain 1"/>
    <property type="match status" value="1"/>
</dbReference>
<comment type="similarity">
    <text evidence="4 6">Belongs to the kynureninase family.</text>
</comment>
<comment type="caution">
    <text evidence="7">The sequence shown here is derived from an EMBL/GenBank/DDBJ whole genome shotgun (WGS) entry which is preliminary data.</text>
</comment>
<dbReference type="AlphaFoldDB" id="A0A833HPN2"/>
<dbReference type="NCBIfam" id="TIGR01814">
    <property type="entry name" value="kynureninase"/>
    <property type="match status" value="1"/>
</dbReference>
<comment type="subunit">
    <text evidence="4 6">Homodimer.</text>
</comment>
<dbReference type="UniPathway" id="UPA00253">
    <property type="reaction ID" value="UER00329"/>
</dbReference>
<feature type="binding site" evidence="4">
    <location>
        <position position="215"/>
    </location>
    <ligand>
        <name>pyridoxal 5'-phosphate</name>
        <dbReference type="ChEBI" id="CHEBI:597326"/>
    </ligand>
</feature>
<evidence type="ECO:0000256" key="6">
    <source>
        <dbReference type="PIRNR" id="PIRNR038800"/>
    </source>
</evidence>
<dbReference type="InterPro" id="IPR015422">
    <property type="entry name" value="PyrdxlP-dep_Trfase_small"/>
</dbReference>
<dbReference type="EC" id="3.7.1.3" evidence="4 5"/>
<dbReference type="GO" id="GO:0009435">
    <property type="term" value="P:NAD+ biosynthetic process"/>
    <property type="evidence" value="ECO:0007669"/>
    <property type="project" value="UniProtKB-UniRule"/>
</dbReference>
<dbReference type="InterPro" id="IPR015424">
    <property type="entry name" value="PyrdxlP-dep_Trfase"/>
</dbReference>
<comment type="pathway">
    <text evidence="4 6">Cofactor biosynthesis; NAD(+) biosynthesis; quinolinate from L-kynurenine: step 2/3.</text>
</comment>
<evidence type="ECO:0000256" key="1">
    <source>
        <dbReference type="ARBA" id="ARBA00022642"/>
    </source>
</evidence>
<comment type="pathway">
    <text evidence="4 6">Amino-acid degradation; L-kynurenine degradation; L-alanine and anthranilate from L-kynurenine: step 1/1.</text>
</comment>
<comment type="catalytic activity">
    <reaction evidence="6">
        <text>3-hydroxy-L-kynurenine + H2O = 3-hydroxyanthranilate + L-alanine + H(+)</text>
        <dbReference type="Rhea" id="RHEA:25143"/>
        <dbReference type="ChEBI" id="CHEBI:15377"/>
        <dbReference type="ChEBI" id="CHEBI:15378"/>
        <dbReference type="ChEBI" id="CHEBI:36559"/>
        <dbReference type="ChEBI" id="CHEBI:57972"/>
        <dbReference type="ChEBI" id="CHEBI:58125"/>
        <dbReference type="EC" id="3.7.1.3"/>
    </reaction>
</comment>
<comment type="function">
    <text evidence="4 6">Catalyzes the cleavage of L-kynurenine (L-Kyn) and L-3-hydroxykynurenine (L-3OHKyn) into anthranilic acid (AA) and 3-hydroxyanthranilic acid (3-OHAA), respectively.</text>
</comment>
<keyword evidence="2 4" id="KW-0378">Hydrolase</keyword>
<keyword evidence="8" id="KW-1185">Reference proteome</keyword>
<comment type="caution">
    <text evidence="4">Lacks conserved residue(s) required for the propagation of feature annotation.</text>
</comment>
<dbReference type="SUPFAM" id="SSF53383">
    <property type="entry name" value="PLP-dependent transferases"/>
    <property type="match status" value="1"/>
</dbReference>
<comment type="cofactor">
    <cofactor evidence="4 6">
        <name>pyridoxal 5'-phosphate</name>
        <dbReference type="ChEBI" id="CHEBI:597326"/>
    </cofactor>
</comment>
<dbReference type="Gene3D" id="3.40.640.10">
    <property type="entry name" value="Type I PLP-dependent aspartate aminotransferase-like (Major domain)"/>
    <property type="match status" value="1"/>
</dbReference>
<feature type="binding site" evidence="4">
    <location>
        <begin position="131"/>
        <end position="134"/>
    </location>
    <ligand>
        <name>pyridoxal 5'-phosphate</name>
        <dbReference type="ChEBI" id="CHEBI:597326"/>
    </ligand>
</feature>
<dbReference type="GO" id="GO:0030429">
    <property type="term" value="F:kynureninase activity"/>
    <property type="evidence" value="ECO:0007669"/>
    <property type="project" value="UniProtKB-UniRule"/>
</dbReference>
<dbReference type="PIRSF" id="PIRSF038800">
    <property type="entry name" value="KYNU"/>
    <property type="match status" value="1"/>
</dbReference>
<evidence type="ECO:0000256" key="2">
    <source>
        <dbReference type="ARBA" id="ARBA00022801"/>
    </source>
</evidence>
<dbReference type="OrthoDB" id="9812626at2"/>
<dbReference type="Proteomes" id="UP000465601">
    <property type="component" value="Unassembled WGS sequence"/>
</dbReference>
<evidence type="ECO:0000256" key="4">
    <source>
        <dbReference type="HAMAP-Rule" id="MF_01970"/>
    </source>
</evidence>
<feature type="binding site" evidence="4">
    <location>
        <position position="103"/>
    </location>
    <ligand>
        <name>pyridoxal 5'-phosphate</name>
        <dbReference type="ChEBI" id="CHEBI:597326"/>
    </ligand>
</feature>
<dbReference type="GO" id="GO:0097053">
    <property type="term" value="P:L-kynurenine catabolic process"/>
    <property type="evidence" value="ECO:0007669"/>
    <property type="project" value="UniProtKB-UniRule"/>
</dbReference>
<dbReference type="InterPro" id="IPR015421">
    <property type="entry name" value="PyrdxlP-dep_Trfase_major"/>
</dbReference>
<comment type="catalytic activity">
    <reaction evidence="4 6">
        <text>L-kynurenine + H2O = anthranilate + L-alanine + H(+)</text>
        <dbReference type="Rhea" id="RHEA:16813"/>
        <dbReference type="ChEBI" id="CHEBI:15377"/>
        <dbReference type="ChEBI" id="CHEBI:15378"/>
        <dbReference type="ChEBI" id="CHEBI:16567"/>
        <dbReference type="ChEBI" id="CHEBI:57959"/>
        <dbReference type="ChEBI" id="CHEBI:57972"/>
        <dbReference type="EC" id="3.7.1.3"/>
    </reaction>
</comment>
<dbReference type="InterPro" id="IPR010111">
    <property type="entry name" value="Kynureninase"/>
</dbReference>
<dbReference type="GO" id="GO:0043420">
    <property type="term" value="P:anthranilate metabolic process"/>
    <property type="evidence" value="ECO:0007669"/>
    <property type="project" value="TreeGrafter"/>
</dbReference>
<organism evidence="7 8">
    <name type="scientific">Alkaliphilus serpentinus</name>
    <dbReference type="NCBI Taxonomy" id="1482731"/>
    <lineage>
        <taxon>Bacteria</taxon>
        <taxon>Bacillati</taxon>
        <taxon>Bacillota</taxon>
        <taxon>Clostridia</taxon>
        <taxon>Peptostreptococcales</taxon>
        <taxon>Natronincolaceae</taxon>
        <taxon>Alkaliphilus</taxon>
    </lineage>
</organism>